<dbReference type="InterPro" id="IPR050336">
    <property type="entry name" value="Chromosome_partition/occlusion"/>
</dbReference>
<dbReference type="EMBL" id="KU160654">
    <property type="protein sequence ID" value="ALY09529.1"/>
    <property type="molecule type" value="Genomic_DNA"/>
</dbReference>
<gene>
    <name evidence="2" type="primary">2</name>
    <name evidence="2" type="ORF">LAROYE_2</name>
</gene>
<evidence type="ECO:0000313" key="3">
    <source>
        <dbReference type="Proteomes" id="UP000222336"/>
    </source>
</evidence>
<dbReference type="SMART" id="SM00470">
    <property type="entry name" value="ParB"/>
    <property type="match status" value="2"/>
</dbReference>
<dbReference type="GeneID" id="40078955"/>
<dbReference type="GO" id="GO:0045881">
    <property type="term" value="P:positive regulation of sporulation resulting in formation of a cellular spore"/>
    <property type="evidence" value="ECO:0007669"/>
    <property type="project" value="TreeGrafter"/>
</dbReference>
<keyword evidence="3" id="KW-1185">Reference proteome</keyword>
<reference evidence="3" key="1">
    <citation type="submission" date="2015-11" db="EMBL/GenBank/DDBJ databases">
        <authorList>
            <person name="Dogans D."/>
            <person name="Schneider V.M."/>
            <person name="Bradley K.W."/>
            <person name="Asai D.J."/>
            <person name="Bowman C.A."/>
            <person name="Russell D.A."/>
            <person name="Pope W.H."/>
            <person name="Jacobs-Sera D."/>
            <person name="Hendrix R.W."/>
            <person name="Hatfull G.F."/>
        </authorList>
    </citation>
    <scope>NUCLEOTIDE SEQUENCE [LARGE SCALE GENOMIC DNA]</scope>
</reference>
<protein>
    <submittedName>
        <fullName evidence="2">ParB-like nuclease domain protein</fullName>
    </submittedName>
</protein>
<dbReference type="Proteomes" id="UP000222336">
    <property type="component" value="Segment"/>
</dbReference>
<dbReference type="PANTHER" id="PTHR33375:SF1">
    <property type="entry name" value="CHROMOSOME-PARTITIONING PROTEIN PARB-RELATED"/>
    <property type="match status" value="1"/>
</dbReference>
<accession>A0A0U3TKP3</accession>
<organism evidence="2 3">
    <name type="scientific">Arthrobacter phage Laroye</name>
    <dbReference type="NCBI Taxonomy" id="1772305"/>
    <lineage>
        <taxon>Viruses</taxon>
        <taxon>Duplodnaviria</taxon>
        <taxon>Heunggongvirae</taxon>
        <taxon>Uroviricota</taxon>
        <taxon>Caudoviricetes</taxon>
        <taxon>Laroyevirus</taxon>
        <taxon>Laroyevirus laroye</taxon>
    </lineage>
</organism>
<dbReference type="KEGG" id="vg:40078955"/>
<dbReference type="OrthoDB" id="19778at10239"/>
<feature type="domain" description="ParB-like N-terminal" evidence="1">
    <location>
        <begin position="8"/>
        <end position="91"/>
    </location>
</feature>
<dbReference type="Pfam" id="PF02195">
    <property type="entry name" value="ParB_N"/>
    <property type="match status" value="2"/>
</dbReference>
<dbReference type="InterPro" id="IPR003115">
    <property type="entry name" value="ParB_N"/>
</dbReference>
<dbReference type="Gene3D" id="3.90.1530.10">
    <property type="entry name" value="Conserved hypothetical protein from pyrococcus furiosus pfu- 392566-001, ParB domain"/>
    <property type="match status" value="2"/>
</dbReference>
<dbReference type="InterPro" id="IPR036086">
    <property type="entry name" value="ParB/Sulfiredoxin_sf"/>
</dbReference>
<dbReference type="GO" id="GO:0007059">
    <property type="term" value="P:chromosome segregation"/>
    <property type="evidence" value="ECO:0007669"/>
    <property type="project" value="TreeGrafter"/>
</dbReference>
<name>A0A0U3TKP3_9CAUD</name>
<feature type="domain" description="ParB-like N-terminal" evidence="1">
    <location>
        <begin position="218"/>
        <end position="301"/>
    </location>
</feature>
<sequence>MNLVIAAETVPITGLKPHPRNPRIGNVDVIADSLTVNGQYKPVLVNRRSNMILAGTHTWKAARKLGWQTIAVNYIDVTDEKALQIVLADNRAADGGVTDENGVFALLATLPDLTGTGYAAEDLKLPVVDMSDLLGDDPADGAGDAMEGPEEAADVPAGPITHPFQIGAVKGALEDGAFTAWRAGLPKKNSAAAAEVLAKLGLTEAVTQAPQTPVITIETVPIDSLKTYPGNPRQGDVGRLMNSLREHGQFRPIVVSRRTRRILAGNNLTRAAAQLGWDHIGVNWVDVDTDGERRILIVDNRSSDLAGYDPQLLAAALSAITPSSMPETTGFTLEDLQDIIEGNGRTAKRQARAEATIQIGAVKAKIRAGLLADLNLTQGWELQEVAHLLNINPEGIIA</sequence>
<evidence type="ECO:0000313" key="2">
    <source>
        <dbReference type="EMBL" id="ALY09529.1"/>
    </source>
</evidence>
<dbReference type="SUPFAM" id="SSF110849">
    <property type="entry name" value="ParB/Sulfiredoxin"/>
    <property type="match status" value="2"/>
</dbReference>
<evidence type="ECO:0000259" key="1">
    <source>
        <dbReference type="SMART" id="SM00470"/>
    </source>
</evidence>
<dbReference type="RefSeq" id="YP_009602992.1">
    <property type="nucleotide sequence ID" value="NC_041947.1"/>
</dbReference>
<proteinExistence type="predicted"/>
<dbReference type="PANTHER" id="PTHR33375">
    <property type="entry name" value="CHROMOSOME-PARTITIONING PROTEIN PARB-RELATED"/>
    <property type="match status" value="1"/>
</dbReference>